<dbReference type="Pfam" id="PF03830">
    <property type="entry name" value="PTSIIB_sorb"/>
    <property type="match status" value="1"/>
</dbReference>
<keyword evidence="5" id="KW-0808">Transferase</keyword>
<dbReference type="EMBL" id="MTJY01000056">
    <property type="protein sequence ID" value="ONN73618.1"/>
    <property type="molecule type" value="Genomic_DNA"/>
</dbReference>
<protein>
    <submittedName>
        <fullName evidence="9">PTS mannose/fructose/sorbose transporter subunit IIB</fullName>
    </submittedName>
</protein>
<evidence type="ECO:0000313" key="12">
    <source>
        <dbReference type="Proteomes" id="UP000234212"/>
    </source>
</evidence>
<evidence type="ECO:0000313" key="10">
    <source>
        <dbReference type="EMBL" id="PLA57583.1"/>
    </source>
</evidence>
<evidence type="ECO:0000259" key="8">
    <source>
        <dbReference type="PROSITE" id="PS51101"/>
    </source>
</evidence>
<keyword evidence="3" id="KW-0963">Cytoplasm</keyword>
<dbReference type="Proteomes" id="UP000189067">
    <property type="component" value="Unassembled WGS sequence"/>
</dbReference>
<dbReference type="InterPro" id="IPR004720">
    <property type="entry name" value="PTS_IIB_sorbose-sp"/>
</dbReference>
<evidence type="ECO:0000313" key="9">
    <source>
        <dbReference type="EMBL" id="ONN73618.1"/>
    </source>
</evidence>
<evidence type="ECO:0000256" key="1">
    <source>
        <dbReference type="ARBA" id="ARBA00004496"/>
    </source>
</evidence>
<dbReference type="RefSeq" id="WP_005687938.1">
    <property type="nucleotide sequence ID" value="NZ_CACRTK010000052.1"/>
</dbReference>
<name>A0A180BFY2_LACRH</name>
<keyword evidence="7" id="KW-0418">Kinase</keyword>
<keyword evidence="2" id="KW-0813">Transport</keyword>
<dbReference type="GO" id="GO:0016301">
    <property type="term" value="F:kinase activity"/>
    <property type="evidence" value="ECO:0007669"/>
    <property type="project" value="UniProtKB-KW"/>
</dbReference>
<dbReference type="GeneID" id="69830445"/>
<dbReference type="SUPFAM" id="SSF52728">
    <property type="entry name" value="PTS IIb component"/>
    <property type="match status" value="1"/>
</dbReference>
<feature type="domain" description="PTS EIIB type-4" evidence="8">
    <location>
        <begin position="1"/>
        <end position="158"/>
    </location>
</feature>
<keyword evidence="6" id="KW-0598">Phosphotransferase system</keyword>
<sequence length="158" mass="18003">MKEITFARVDDRLIHGEVVTAWVPTYRINHIIIVDDTVARDPFQRRVLKTLAPRGVRVDPMNVKEAMDYLNGDNNEKERILLLTKSPTYYAKLAENGIQLPQVNLGGMGLRGDRKPFVKNVAADPSEIDAIKKLVAKEVHVFYQLVPEQRLIEITNLI</sequence>
<comment type="subcellular location">
    <subcellularLocation>
        <location evidence="1">Cytoplasm</location>
    </subcellularLocation>
</comment>
<evidence type="ECO:0000256" key="5">
    <source>
        <dbReference type="ARBA" id="ARBA00022679"/>
    </source>
</evidence>
<keyword evidence="4" id="KW-0762">Sugar transport</keyword>
<evidence type="ECO:0000256" key="3">
    <source>
        <dbReference type="ARBA" id="ARBA00022490"/>
    </source>
</evidence>
<evidence type="ECO:0000256" key="6">
    <source>
        <dbReference type="ARBA" id="ARBA00022683"/>
    </source>
</evidence>
<dbReference type="EMBL" id="PKJX01000002">
    <property type="protein sequence ID" value="PLA57583.1"/>
    <property type="molecule type" value="Genomic_DNA"/>
</dbReference>
<dbReference type="AlphaFoldDB" id="A0A180BFY2"/>
<evidence type="ECO:0000256" key="7">
    <source>
        <dbReference type="ARBA" id="ARBA00022777"/>
    </source>
</evidence>
<dbReference type="InterPro" id="IPR036667">
    <property type="entry name" value="PTS_IIB_sorbose-sp_sf"/>
</dbReference>
<dbReference type="GO" id="GO:0008982">
    <property type="term" value="F:protein-N(PI)-phosphohistidine-sugar phosphotransferase activity"/>
    <property type="evidence" value="ECO:0007669"/>
    <property type="project" value="InterPro"/>
</dbReference>
<evidence type="ECO:0000256" key="2">
    <source>
        <dbReference type="ARBA" id="ARBA00022448"/>
    </source>
</evidence>
<comment type="caution">
    <text evidence="9">The sequence shown here is derived from an EMBL/GenBank/DDBJ whole genome shotgun (WGS) entry which is preliminary data.</text>
</comment>
<reference evidence="10 12" key="2">
    <citation type="submission" date="2017-12" db="EMBL/GenBank/DDBJ databases">
        <title>Phylogenetic diversity of female urinary microbiome.</title>
        <authorList>
            <person name="Thomas-White K."/>
            <person name="Wolfe A.J."/>
        </authorList>
    </citation>
    <scope>NUCLEOTIDE SEQUENCE [LARGE SCALE GENOMIC DNA]</scope>
    <source>
        <strain evidence="10 12">UMB0004</strain>
    </source>
</reference>
<dbReference type="PROSITE" id="PS51101">
    <property type="entry name" value="PTS_EIIB_TYPE_4"/>
    <property type="match status" value="1"/>
</dbReference>
<dbReference type="GO" id="GO:0005737">
    <property type="term" value="C:cytoplasm"/>
    <property type="evidence" value="ECO:0007669"/>
    <property type="project" value="UniProtKB-SubCell"/>
</dbReference>
<evidence type="ECO:0000313" key="11">
    <source>
        <dbReference type="Proteomes" id="UP000189067"/>
    </source>
</evidence>
<dbReference type="Gene3D" id="3.40.35.10">
    <property type="entry name" value="Phosphotransferase system, sorbose subfamily IIB component"/>
    <property type="match status" value="1"/>
</dbReference>
<evidence type="ECO:0000256" key="4">
    <source>
        <dbReference type="ARBA" id="ARBA00022597"/>
    </source>
</evidence>
<proteinExistence type="predicted"/>
<dbReference type="Proteomes" id="UP000234212">
    <property type="component" value="Unassembled WGS sequence"/>
</dbReference>
<accession>A0A180BFY2</accession>
<dbReference type="GO" id="GO:0009401">
    <property type="term" value="P:phosphoenolpyruvate-dependent sugar phosphotransferase system"/>
    <property type="evidence" value="ECO:0007669"/>
    <property type="project" value="UniProtKB-KW"/>
</dbReference>
<gene>
    <name evidence="9" type="ORF">BWR10_13455</name>
    <name evidence="10" type="ORF">CYJ91_07295</name>
</gene>
<organism evidence="9 11">
    <name type="scientific">Lacticaseibacillus rhamnosus</name>
    <name type="common">Lactobacillus rhamnosus</name>
    <dbReference type="NCBI Taxonomy" id="47715"/>
    <lineage>
        <taxon>Bacteria</taxon>
        <taxon>Bacillati</taxon>
        <taxon>Bacillota</taxon>
        <taxon>Bacilli</taxon>
        <taxon>Lactobacillales</taxon>
        <taxon>Lactobacillaceae</taxon>
        <taxon>Lacticaseibacillus</taxon>
    </lineage>
</organism>
<accession>A0A2A5L202</accession>
<reference evidence="9 11" key="1">
    <citation type="submission" date="2017-01" db="EMBL/GenBank/DDBJ databases">
        <title>In silico prediction, in vitro antibacterial spectrum and physicochemical properties of a putative bacteriocin produced by Lactobacillus rhamnosus strain L156.4.</title>
        <authorList>
            <person name="Silveira A.M."/>
            <person name="Monteiro A.S."/>
            <person name="Santos V.L."/>
            <person name="Nicoli J.R."/>
            <person name="Azevedo V."/>
            <person name="Soares S.C."/>
            <person name="Castro-Oliveira L."/>
            <person name="Dias-Souza M.V."/>
            <person name="Nardi R.M."/>
        </authorList>
    </citation>
    <scope>NUCLEOTIDE SEQUENCE [LARGE SCALE GENOMIC DNA]</scope>
    <source>
        <strain evidence="9 11">L156.4</strain>
    </source>
</reference>